<evidence type="ECO:0000313" key="2">
    <source>
        <dbReference type="EMBL" id="QMV66261.1"/>
    </source>
</evidence>
<dbReference type="Proteomes" id="UP000515450">
    <property type="component" value="Chromosome"/>
</dbReference>
<evidence type="ECO:0000259" key="1">
    <source>
        <dbReference type="Pfam" id="PF01370"/>
    </source>
</evidence>
<reference evidence="2 3" key="1">
    <citation type="journal article" date="2020" name="G3 (Bethesda)">
        <title>CeMbio - The Caenorhabditis elegans Microbiome Resource.</title>
        <authorList>
            <person name="Dirksen P."/>
            <person name="Assie A."/>
            <person name="Zimmermann J."/>
            <person name="Zhang F."/>
            <person name="Tietje A.M."/>
            <person name="Marsh S.A."/>
            <person name="Felix M.A."/>
            <person name="Shapira M."/>
            <person name="Kaleta C."/>
            <person name="Schulenburg H."/>
            <person name="Samuel B."/>
        </authorList>
    </citation>
    <scope>NUCLEOTIDE SEQUENCE [LARGE SCALE GENOMIC DNA]</scope>
    <source>
        <strain evidence="2 3">BIGb0170</strain>
    </source>
</reference>
<dbReference type="AlphaFoldDB" id="A0A7G5DWY6"/>
<organism evidence="2 3">
    <name type="scientific">Sphingobacterium paramultivorum</name>
    <dbReference type="NCBI Taxonomy" id="2886510"/>
    <lineage>
        <taxon>Bacteria</taxon>
        <taxon>Pseudomonadati</taxon>
        <taxon>Bacteroidota</taxon>
        <taxon>Sphingobacteriia</taxon>
        <taxon>Sphingobacteriales</taxon>
        <taxon>Sphingobacteriaceae</taxon>
        <taxon>Sphingobacterium</taxon>
    </lineage>
</organism>
<dbReference type="Gene3D" id="3.40.50.720">
    <property type="entry name" value="NAD(P)-binding Rossmann-like Domain"/>
    <property type="match status" value="1"/>
</dbReference>
<evidence type="ECO:0000313" key="3">
    <source>
        <dbReference type="Proteomes" id="UP000515450"/>
    </source>
</evidence>
<name>A0A7G5DWY6_9SPHI</name>
<dbReference type="SUPFAM" id="SSF51735">
    <property type="entry name" value="NAD(P)-binding Rossmann-fold domains"/>
    <property type="match status" value="1"/>
</dbReference>
<dbReference type="PANTHER" id="PTHR11092:SF0">
    <property type="entry name" value="EPIMERASE FAMILY PROTEIN SDR39U1"/>
    <property type="match status" value="1"/>
</dbReference>
<proteinExistence type="predicted"/>
<dbReference type="PANTHER" id="PTHR11092">
    <property type="entry name" value="SUGAR NUCLEOTIDE EPIMERASE RELATED"/>
    <property type="match status" value="1"/>
</dbReference>
<protein>
    <recommendedName>
        <fullName evidence="1">NAD-dependent epimerase/dehydratase domain-containing protein</fullName>
    </recommendedName>
</protein>
<accession>A0A7G5DWY6</accession>
<dbReference type="Pfam" id="PF01370">
    <property type="entry name" value="Epimerase"/>
    <property type="match status" value="1"/>
</dbReference>
<gene>
    <name evidence="2" type="ORF">HS960_00655</name>
</gene>
<sequence>MRKVVLAGGTGHLGTVLKKKFLESGWEVLILSRKQPEKEDGVSYLFWDGEHLGTWVHVLESADTVINLSGESIRRRFTRKNRAILTDSRLLPTNAIGKAIAACDKPPRLWINFSGISLFSGLNELQDETSTAVGEGYLAQLTKRWEAAF</sequence>
<dbReference type="InterPro" id="IPR001509">
    <property type="entry name" value="Epimerase_deHydtase"/>
</dbReference>
<dbReference type="RefSeq" id="WP_182331001.1">
    <property type="nucleotide sequence ID" value="NZ_CP058555.1"/>
</dbReference>
<dbReference type="InterPro" id="IPR036291">
    <property type="entry name" value="NAD(P)-bd_dom_sf"/>
</dbReference>
<feature type="domain" description="NAD-dependent epimerase/dehydratase" evidence="1">
    <location>
        <begin position="4"/>
        <end position="103"/>
    </location>
</feature>
<dbReference type="EMBL" id="CP058555">
    <property type="protein sequence ID" value="QMV66261.1"/>
    <property type="molecule type" value="Genomic_DNA"/>
</dbReference>
<keyword evidence="3" id="KW-1185">Reference proteome</keyword>